<feature type="signal peptide" evidence="1">
    <location>
        <begin position="1"/>
        <end position="20"/>
    </location>
</feature>
<evidence type="ECO:0000313" key="2">
    <source>
        <dbReference type="EMBL" id="KXZ68213.1"/>
    </source>
</evidence>
<accession>A0A150HNS5</accession>
<dbReference type="Gene3D" id="2.60.40.10">
    <property type="entry name" value="Immunoglobulins"/>
    <property type="match status" value="2"/>
</dbReference>
<keyword evidence="1" id="KW-0732">Signal</keyword>
<gene>
    <name evidence="2" type="ORF">AVENLUH5627_01858</name>
</gene>
<protein>
    <submittedName>
        <fullName evidence="2">Bacterial Ig-like domain (Group 1)</fullName>
    </submittedName>
</protein>
<evidence type="ECO:0000313" key="3">
    <source>
        <dbReference type="Proteomes" id="UP000075680"/>
    </source>
</evidence>
<dbReference type="InterPro" id="IPR008964">
    <property type="entry name" value="Invasin/intimin_cell_adhesion"/>
</dbReference>
<dbReference type="PROSITE" id="PS51257">
    <property type="entry name" value="PROKAR_LIPOPROTEIN"/>
    <property type="match status" value="1"/>
</dbReference>
<proteinExistence type="predicted"/>
<dbReference type="AlphaFoldDB" id="A0A150HNS5"/>
<dbReference type="EMBL" id="JRUE01000168">
    <property type="protein sequence ID" value="KXZ68213.1"/>
    <property type="molecule type" value="Genomic_DNA"/>
</dbReference>
<dbReference type="RefSeq" id="WP_061518851.1">
    <property type="nucleotide sequence ID" value="NZ_JRUE01000168.1"/>
</dbReference>
<dbReference type="PATRIC" id="fig|52133.18.peg.1935"/>
<dbReference type="SUPFAM" id="SSF49373">
    <property type="entry name" value="Invasin/intimin cell-adhesion fragments"/>
    <property type="match status" value="1"/>
</dbReference>
<evidence type="ECO:0000256" key="1">
    <source>
        <dbReference type="SAM" id="SignalP"/>
    </source>
</evidence>
<organism evidence="2 3">
    <name type="scientific">Acinetobacter venetianus</name>
    <dbReference type="NCBI Taxonomy" id="52133"/>
    <lineage>
        <taxon>Bacteria</taxon>
        <taxon>Pseudomonadati</taxon>
        <taxon>Pseudomonadota</taxon>
        <taxon>Gammaproteobacteria</taxon>
        <taxon>Moraxellales</taxon>
        <taxon>Moraxellaceae</taxon>
        <taxon>Acinetobacter</taxon>
    </lineage>
</organism>
<dbReference type="InterPro" id="IPR013783">
    <property type="entry name" value="Ig-like_fold"/>
</dbReference>
<dbReference type="Proteomes" id="UP000075680">
    <property type="component" value="Unassembled WGS sequence"/>
</dbReference>
<feature type="chain" id="PRO_5007562817" evidence="1">
    <location>
        <begin position="21"/>
        <end position="667"/>
    </location>
</feature>
<name>A0A150HNS5_9GAMM</name>
<reference evidence="2 3" key="1">
    <citation type="journal article" date="2016" name="Sci. Rep.">
        <title>Genomic and phenotypic characterization of the species Acinetobacter venetianus.</title>
        <authorList>
            <person name="Fondi M."/>
            <person name="Maida I."/>
            <person name="Perrin E."/>
            <person name="Orlandini V."/>
            <person name="La Torre L."/>
            <person name="Bosi E."/>
            <person name="Negroni A."/>
            <person name="Zanaroli G."/>
            <person name="Fava F."/>
            <person name="Decorosi F."/>
            <person name="Giovannetti L."/>
            <person name="Viti C."/>
            <person name="Vaneechoutte M."/>
            <person name="Dijkshoorn L."/>
            <person name="Fani R."/>
        </authorList>
    </citation>
    <scope>NUCLEOTIDE SEQUENCE [LARGE SCALE GENOMIC DNA]</scope>
    <source>
        <strain evidence="2 3">LUH5627</strain>
    </source>
</reference>
<sequence length="667" mass="70087">MNTKQLKLKLSTIAMSILLASCGGGGGYYDSNNSNDDSNSGVETPISSLNITNIELYDVNNQLTNTITIAGATAKVRIIDQSGQGVSGVLVTFSGDGITFGTTNGAVLTNADGEAIISVKPDDINATGAYQLTAVADYNGLTAEASAYNFSLQAANIALVNMMVAESDLASGGSTNITLKTQDADTKVNQNNVTVNFSTSCGTFEPSSVISSNQGDVTTSYKAIDTNGKLCAGTQKIIASSSSDASIKQEVQVNIADIVANSLIYTTTTPVNIVTKNSGSASSGKVEFTVYANGVPASNQEISIGLVKGPSDLSLSSENFIRNTVIKSDSFGKVLVSLYPGSLPGPVEIKAALKANPNIFVLSKDVAVATGRAYQSGLSLSMSKNSLRTDIDGDSATIVARLADRVGNPVPKGTVISFVSEGGKIQPNCATDEQGECQVTLITQNPRPLDDRVSVLAYTEGDKAYKDVNGDNMYTVGIDMLLNNIGDFFRDDNENNQFDEGEFVYKRNVSGAICSTSSIGQPNIVGTCDNELDAVLRQQMLVAFAHDTPTLVGLSGIDQAMYQISNNTFSFQIFGNTQKTVPMPSGTKVSVSVKDNTDNDLTCEADMLFGNDTTPNVMGLLTPSTFGLSTNDSVKYTVRLLKCDAGDDVKLTITAPGKTTVKTITLN</sequence>
<comment type="caution">
    <text evidence="2">The sequence shown here is derived from an EMBL/GenBank/DDBJ whole genome shotgun (WGS) entry which is preliminary data.</text>
</comment>